<evidence type="ECO:0000256" key="1">
    <source>
        <dbReference type="ARBA" id="ARBA00023157"/>
    </source>
</evidence>
<evidence type="ECO:0000256" key="2">
    <source>
        <dbReference type="PROSITE-ProRule" id="PRU00124"/>
    </source>
</evidence>
<dbReference type="SUPFAM" id="SSF57424">
    <property type="entry name" value="LDL receptor-like module"/>
    <property type="match status" value="1"/>
</dbReference>
<dbReference type="InterPro" id="IPR036055">
    <property type="entry name" value="LDL_receptor-like_sf"/>
</dbReference>
<dbReference type="Pfam" id="PF00057">
    <property type="entry name" value="Ldl_recept_a"/>
    <property type="match status" value="1"/>
</dbReference>
<keyword evidence="1 2" id="KW-1015">Disulfide bond</keyword>
<evidence type="ECO:0000256" key="3">
    <source>
        <dbReference type="SAM" id="SignalP"/>
    </source>
</evidence>
<organism evidence="4 5">
    <name type="scientific">Meganyctiphanes norvegica</name>
    <name type="common">Northern krill</name>
    <name type="synonym">Thysanopoda norvegica</name>
    <dbReference type="NCBI Taxonomy" id="48144"/>
    <lineage>
        <taxon>Eukaryota</taxon>
        <taxon>Metazoa</taxon>
        <taxon>Ecdysozoa</taxon>
        <taxon>Arthropoda</taxon>
        <taxon>Crustacea</taxon>
        <taxon>Multicrustacea</taxon>
        <taxon>Malacostraca</taxon>
        <taxon>Eumalacostraca</taxon>
        <taxon>Eucarida</taxon>
        <taxon>Euphausiacea</taxon>
        <taxon>Euphausiidae</taxon>
        <taxon>Meganyctiphanes</taxon>
    </lineage>
</organism>
<protein>
    <submittedName>
        <fullName evidence="4">Uncharacterized protein</fullName>
    </submittedName>
</protein>
<dbReference type="Gene3D" id="4.10.400.10">
    <property type="entry name" value="Low-density Lipoprotein Receptor"/>
    <property type="match status" value="1"/>
</dbReference>
<dbReference type="AlphaFoldDB" id="A0AAV2S661"/>
<feature type="chain" id="PRO_5043382650" evidence="3">
    <location>
        <begin position="26"/>
        <end position="276"/>
    </location>
</feature>
<comment type="caution">
    <text evidence="4">The sequence shown here is derived from an EMBL/GenBank/DDBJ whole genome shotgun (WGS) entry which is preliminary data.</text>
</comment>
<dbReference type="InterPro" id="IPR023415">
    <property type="entry name" value="LDLR_class-A_CS"/>
</dbReference>
<name>A0AAV2S661_MEGNR</name>
<reference evidence="4 5" key="1">
    <citation type="submission" date="2024-05" db="EMBL/GenBank/DDBJ databases">
        <authorList>
            <person name="Wallberg A."/>
        </authorList>
    </citation>
    <scope>NUCLEOTIDE SEQUENCE [LARGE SCALE GENOMIC DNA]</scope>
</reference>
<evidence type="ECO:0000313" key="4">
    <source>
        <dbReference type="EMBL" id="CAL4162027.1"/>
    </source>
</evidence>
<feature type="disulfide bond" evidence="2">
    <location>
        <begin position="51"/>
        <end position="66"/>
    </location>
</feature>
<dbReference type="PROSITE" id="PS50068">
    <property type="entry name" value="LDLRA_2"/>
    <property type="match status" value="1"/>
</dbReference>
<feature type="disulfide bond" evidence="2">
    <location>
        <begin position="39"/>
        <end position="57"/>
    </location>
</feature>
<dbReference type="CDD" id="cd00112">
    <property type="entry name" value="LDLa"/>
    <property type="match status" value="1"/>
</dbReference>
<feature type="signal peptide" evidence="3">
    <location>
        <begin position="1"/>
        <end position="25"/>
    </location>
</feature>
<keyword evidence="5" id="KW-1185">Reference proteome</keyword>
<dbReference type="EMBL" id="CAXKWB010045246">
    <property type="protein sequence ID" value="CAL4162027.1"/>
    <property type="molecule type" value="Genomic_DNA"/>
</dbReference>
<keyword evidence="3" id="KW-0732">Signal</keyword>
<sequence length="276" mass="30918">MTSQLTWRIGMKSLLIFCLIAVSNGLKFINCNEINTFHCGDGKCVDVHWECDGEPDCDDGSDEAHCHNYVESGDSVALRSGCGTKSKNFLSHYYDYASVYSCPGYSMFGHDWVKCHPEVWEIYAHTRKLGEVIRWGDRVVLENEDSDTLNCWRASHIPGAKCLISKACTSYFANPFGEAWSKSDQSCGAAIFRIYQVGKQGHCPTKPVLDYSCRGDPVNINENIVLMQSDQGFNFLSDRIDGDVGFGTCHGNEIKSSTSNQCGCEQWFLFKKEETL</sequence>
<dbReference type="PROSITE" id="PS01209">
    <property type="entry name" value="LDLRA_1"/>
    <property type="match status" value="1"/>
</dbReference>
<evidence type="ECO:0000313" key="5">
    <source>
        <dbReference type="Proteomes" id="UP001497623"/>
    </source>
</evidence>
<gene>
    <name evidence="4" type="ORF">MNOR_LOCUS32757</name>
</gene>
<dbReference type="Proteomes" id="UP001497623">
    <property type="component" value="Unassembled WGS sequence"/>
</dbReference>
<comment type="caution">
    <text evidence="2">Lacks conserved residue(s) required for the propagation of feature annotation.</text>
</comment>
<dbReference type="InterPro" id="IPR002172">
    <property type="entry name" value="LDrepeatLR_classA_rpt"/>
</dbReference>
<accession>A0AAV2S661</accession>
<proteinExistence type="predicted"/>
<dbReference type="SMART" id="SM00192">
    <property type="entry name" value="LDLa"/>
    <property type="match status" value="1"/>
</dbReference>